<dbReference type="InterPro" id="IPR000281">
    <property type="entry name" value="HTH_RpiR"/>
</dbReference>
<evidence type="ECO:0000259" key="4">
    <source>
        <dbReference type="PROSITE" id="PS51071"/>
    </source>
</evidence>
<name>A0A136WBQ7_9FIRM</name>
<dbReference type="Proteomes" id="UP000070539">
    <property type="component" value="Unassembled WGS sequence"/>
</dbReference>
<keyword evidence="1" id="KW-0805">Transcription regulation</keyword>
<dbReference type="Gene3D" id="3.40.50.10490">
    <property type="entry name" value="Glucose-6-phosphate isomerase like protein, domain 1"/>
    <property type="match status" value="1"/>
</dbReference>
<dbReference type="AlphaFoldDB" id="A0A136WBQ7"/>
<dbReference type="PATRIC" id="fig|36847.3.peg.3091"/>
<dbReference type="InterPro" id="IPR046348">
    <property type="entry name" value="SIS_dom_sf"/>
</dbReference>
<dbReference type="SUPFAM" id="SSF46689">
    <property type="entry name" value="Homeodomain-like"/>
    <property type="match status" value="1"/>
</dbReference>
<accession>A0A136WBQ7</accession>
<dbReference type="Pfam" id="PF01380">
    <property type="entry name" value="SIS"/>
    <property type="match status" value="1"/>
</dbReference>
<keyword evidence="2" id="KW-0238">DNA-binding</keyword>
<evidence type="ECO:0000256" key="3">
    <source>
        <dbReference type="ARBA" id="ARBA00023163"/>
    </source>
</evidence>
<organism evidence="5 6">
    <name type="scientific">Anaerotignum neopropionicum</name>
    <dbReference type="NCBI Taxonomy" id="36847"/>
    <lineage>
        <taxon>Bacteria</taxon>
        <taxon>Bacillati</taxon>
        <taxon>Bacillota</taxon>
        <taxon>Clostridia</taxon>
        <taxon>Lachnospirales</taxon>
        <taxon>Anaerotignaceae</taxon>
        <taxon>Anaerotignum</taxon>
    </lineage>
</organism>
<dbReference type="SUPFAM" id="SSF53697">
    <property type="entry name" value="SIS domain"/>
    <property type="match status" value="1"/>
</dbReference>
<sequence length="316" mass="35581">MLVLKEEIVFIVFICGGVYHFLYNERVEGLTEELRAQLMGVKLTKKEKLISEFILDNFAESCFITSTEIAKRLHVSDSSVIRFTRTLGYSGFMDFQKSIRKTYTERINSVSDNITVPSERLKLSISKLGQSDIVESYFANVLQNMKYCVNHNDTLAFERAAGLIAGSKRKFIVTSRANSCIGDMMLLLLKHLLTDVYETSHPALNVIDHLCDITENDCIVAVSFPRYSEMDLLAAQMAYDAGAKIILITDKASSPLAQYATQLLTVSVDSNTFFNSYVGVLFTMELLCSFISRKMGYSTEAKLQLIDKYISKVGLF</sequence>
<dbReference type="RefSeq" id="WP_242864218.1">
    <property type="nucleotide sequence ID" value="NZ_LRVM01000012.1"/>
</dbReference>
<dbReference type="PANTHER" id="PTHR30514">
    <property type="entry name" value="GLUCOKINASE"/>
    <property type="match status" value="1"/>
</dbReference>
<dbReference type="CDD" id="cd05013">
    <property type="entry name" value="SIS_RpiR"/>
    <property type="match status" value="1"/>
</dbReference>
<dbReference type="InterPro" id="IPR047640">
    <property type="entry name" value="RpiR-like"/>
</dbReference>
<evidence type="ECO:0000313" key="6">
    <source>
        <dbReference type="Proteomes" id="UP000070539"/>
    </source>
</evidence>
<keyword evidence="3" id="KW-0804">Transcription</keyword>
<dbReference type="GO" id="GO:0003677">
    <property type="term" value="F:DNA binding"/>
    <property type="evidence" value="ECO:0007669"/>
    <property type="project" value="UniProtKB-KW"/>
</dbReference>
<protein>
    <submittedName>
        <fullName evidence="5">HTH-type transcriptional regulator RpiR</fullName>
    </submittedName>
</protein>
<dbReference type="Gene3D" id="1.10.10.10">
    <property type="entry name" value="Winged helix-like DNA-binding domain superfamily/Winged helix DNA-binding domain"/>
    <property type="match status" value="1"/>
</dbReference>
<proteinExistence type="predicted"/>
<dbReference type="EMBL" id="LRVM01000012">
    <property type="protein sequence ID" value="KXL51942.1"/>
    <property type="molecule type" value="Genomic_DNA"/>
</dbReference>
<reference evidence="5 6" key="1">
    <citation type="submission" date="2016-01" db="EMBL/GenBank/DDBJ databases">
        <title>Genome sequence of Clostridium neopropionicum X4, DSM-3847.</title>
        <authorList>
            <person name="Poehlein A."/>
            <person name="Beck M.H."/>
            <person name="Bengelsdorf F.R."/>
            <person name="Daniel R."/>
            <person name="Duerre P."/>
        </authorList>
    </citation>
    <scope>NUCLEOTIDE SEQUENCE [LARGE SCALE GENOMIC DNA]</scope>
    <source>
        <strain evidence="5 6">DSM-3847</strain>
    </source>
</reference>
<dbReference type="InterPro" id="IPR001347">
    <property type="entry name" value="SIS_dom"/>
</dbReference>
<comment type="caution">
    <text evidence="5">The sequence shown here is derived from an EMBL/GenBank/DDBJ whole genome shotgun (WGS) entry which is preliminary data.</text>
</comment>
<dbReference type="STRING" id="36847.CLNEO_26410"/>
<dbReference type="GO" id="GO:0097367">
    <property type="term" value="F:carbohydrate derivative binding"/>
    <property type="evidence" value="ECO:0007669"/>
    <property type="project" value="InterPro"/>
</dbReference>
<dbReference type="GO" id="GO:0003700">
    <property type="term" value="F:DNA-binding transcription factor activity"/>
    <property type="evidence" value="ECO:0007669"/>
    <property type="project" value="InterPro"/>
</dbReference>
<evidence type="ECO:0000313" key="5">
    <source>
        <dbReference type="EMBL" id="KXL51942.1"/>
    </source>
</evidence>
<dbReference type="Pfam" id="PF01418">
    <property type="entry name" value="HTH_6"/>
    <property type="match status" value="1"/>
</dbReference>
<dbReference type="GO" id="GO:1901135">
    <property type="term" value="P:carbohydrate derivative metabolic process"/>
    <property type="evidence" value="ECO:0007669"/>
    <property type="project" value="InterPro"/>
</dbReference>
<dbReference type="InterPro" id="IPR035472">
    <property type="entry name" value="RpiR-like_SIS"/>
</dbReference>
<dbReference type="PANTHER" id="PTHR30514:SF18">
    <property type="entry name" value="RPIR-FAMILY TRANSCRIPTIONAL REGULATOR"/>
    <property type="match status" value="1"/>
</dbReference>
<evidence type="ECO:0000256" key="2">
    <source>
        <dbReference type="ARBA" id="ARBA00023125"/>
    </source>
</evidence>
<evidence type="ECO:0000256" key="1">
    <source>
        <dbReference type="ARBA" id="ARBA00023015"/>
    </source>
</evidence>
<feature type="domain" description="HTH rpiR-type" evidence="4">
    <location>
        <begin position="30"/>
        <end position="106"/>
    </location>
</feature>
<dbReference type="PROSITE" id="PS51071">
    <property type="entry name" value="HTH_RPIR"/>
    <property type="match status" value="1"/>
</dbReference>
<dbReference type="InterPro" id="IPR009057">
    <property type="entry name" value="Homeodomain-like_sf"/>
</dbReference>
<dbReference type="InterPro" id="IPR036388">
    <property type="entry name" value="WH-like_DNA-bd_sf"/>
</dbReference>
<keyword evidence="6" id="KW-1185">Reference proteome</keyword>
<gene>
    <name evidence="5" type="primary">rpiR</name>
    <name evidence="5" type="ORF">CLNEO_26410</name>
</gene>